<protein>
    <recommendedName>
        <fullName evidence="3">Twin-arginine translocation signal domain-containing protein</fullName>
    </recommendedName>
</protein>
<evidence type="ECO:0008006" key="3">
    <source>
        <dbReference type="Google" id="ProtNLM"/>
    </source>
</evidence>
<dbReference type="Proteomes" id="UP001595821">
    <property type="component" value="Unassembled WGS sequence"/>
</dbReference>
<organism evidence="1 2">
    <name type="scientific">Natribaculum luteum</name>
    <dbReference type="NCBI Taxonomy" id="1586232"/>
    <lineage>
        <taxon>Archaea</taxon>
        <taxon>Methanobacteriati</taxon>
        <taxon>Methanobacteriota</taxon>
        <taxon>Stenosarchaea group</taxon>
        <taxon>Halobacteria</taxon>
        <taxon>Halobacteriales</taxon>
        <taxon>Natrialbaceae</taxon>
        <taxon>Natribaculum</taxon>
    </lineage>
</organism>
<dbReference type="GeneID" id="71856529"/>
<comment type="caution">
    <text evidence="1">The sequence shown here is derived from an EMBL/GenBank/DDBJ whole genome shotgun (WGS) entry which is preliminary data.</text>
</comment>
<name>A0ABD5P0B1_9EURY</name>
<sequence>MPRDHTRRQFLVAGSTTAVAVATSGVVTGQEDVYTDEAELVPPADILGPEWNEFEENEDIDNEAENSRSFQSGNRFVRIGVLLIDEDEDLEAAFGDLVEGDEDLEVALEELADEFLTTGESIDIGDEAIYNEVNVFGIVVVRDRNAVGVVSATRIIDSSPAPDRTTAIEAAEALVDHWQEETL</sequence>
<dbReference type="RefSeq" id="WP_246975713.1">
    <property type="nucleotide sequence ID" value="NZ_CP095398.1"/>
</dbReference>
<evidence type="ECO:0000313" key="2">
    <source>
        <dbReference type="Proteomes" id="UP001595821"/>
    </source>
</evidence>
<evidence type="ECO:0000313" key="1">
    <source>
        <dbReference type="EMBL" id="MFC4247763.1"/>
    </source>
</evidence>
<dbReference type="PROSITE" id="PS51318">
    <property type="entry name" value="TAT"/>
    <property type="match status" value="1"/>
</dbReference>
<dbReference type="AlphaFoldDB" id="A0ABD5P0B1"/>
<accession>A0ABD5P0B1</accession>
<reference evidence="1 2" key="1">
    <citation type="journal article" date="2014" name="Int. J. Syst. Evol. Microbiol.">
        <title>Complete genome sequence of Corynebacterium casei LMG S-19264T (=DSM 44701T), isolated from a smear-ripened cheese.</title>
        <authorList>
            <consortium name="US DOE Joint Genome Institute (JGI-PGF)"/>
            <person name="Walter F."/>
            <person name="Albersmeier A."/>
            <person name="Kalinowski J."/>
            <person name="Ruckert C."/>
        </authorList>
    </citation>
    <scope>NUCLEOTIDE SEQUENCE [LARGE SCALE GENOMIC DNA]</scope>
    <source>
        <strain evidence="1 2">IBRC-M 10912</strain>
    </source>
</reference>
<dbReference type="EMBL" id="JBHSDJ010000096">
    <property type="protein sequence ID" value="MFC4247763.1"/>
    <property type="molecule type" value="Genomic_DNA"/>
</dbReference>
<dbReference type="InterPro" id="IPR006311">
    <property type="entry name" value="TAT_signal"/>
</dbReference>
<gene>
    <name evidence="1" type="ORF">ACFOZ7_12460</name>
</gene>
<proteinExistence type="predicted"/>